<keyword evidence="3" id="KW-1185">Reference proteome</keyword>
<dbReference type="InterPro" id="IPR004252">
    <property type="entry name" value="Probable_transposase_24"/>
</dbReference>
<dbReference type="HOGENOM" id="CLU_901236_0_0_1"/>
<name>A0A0D3ADV9_BRAOL</name>
<accession>A0A0D3ADV9</accession>
<dbReference type="AlphaFoldDB" id="A0A0D3ADV9"/>
<reference evidence="2" key="2">
    <citation type="submission" date="2015-03" db="UniProtKB">
        <authorList>
            <consortium name="EnsemblPlants"/>
        </authorList>
    </citation>
    <scope>IDENTIFICATION</scope>
</reference>
<evidence type="ECO:0000313" key="2">
    <source>
        <dbReference type="EnsemblPlants" id="Bo1g134980.1"/>
    </source>
</evidence>
<evidence type="ECO:0000256" key="1">
    <source>
        <dbReference type="SAM" id="MobiDB-lite"/>
    </source>
</evidence>
<dbReference type="Pfam" id="PF03004">
    <property type="entry name" value="Transposase_24"/>
    <property type="match status" value="1"/>
</dbReference>
<organism evidence="2 3">
    <name type="scientific">Brassica oleracea var. oleracea</name>
    <dbReference type="NCBI Taxonomy" id="109376"/>
    <lineage>
        <taxon>Eukaryota</taxon>
        <taxon>Viridiplantae</taxon>
        <taxon>Streptophyta</taxon>
        <taxon>Embryophyta</taxon>
        <taxon>Tracheophyta</taxon>
        <taxon>Spermatophyta</taxon>
        <taxon>Magnoliopsida</taxon>
        <taxon>eudicotyledons</taxon>
        <taxon>Gunneridae</taxon>
        <taxon>Pentapetalae</taxon>
        <taxon>rosids</taxon>
        <taxon>malvids</taxon>
        <taxon>Brassicales</taxon>
        <taxon>Brassicaceae</taxon>
        <taxon>Brassiceae</taxon>
        <taxon>Brassica</taxon>
    </lineage>
</organism>
<reference evidence="2 3" key="1">
    <citation type="journal article" date="2014" name="Genome Biol.">
        <title>Transcriptome and methylome profiling reveals relics of genome dominance in the mesopolyploid Brassica oleracea.</title>
        <authorList>
            <person name="Parkin I.A."/>
            <person name="Koh C."/>
            <person name="Tang H."/>
            <person name="Robinson S.J."/>
            <person name="Kagale S."/>
            <person name="Clarke W.E."/>
            <person name="Town C.D."/>
            <person name="Nixon J."/>
            <person name="Krishnakumar V."/>
            <person name="Bidwell S.L."/>
            <person name="Denoeud F."/>
            <person name="Belcram H."/>
            <person name="Links M.G."/>
            <person name="Just J."/>
            <person name="Clarke C."/>
            <person name="Bender T."/>
            <person name="Huebert T."/>
            <person name="Mason A.S."/>
            <person name="Pires J.C."/>
            <person name="Barker G."/>
            <person name="Moore J."/>
            <person name="Walley P.G."/>
            <person name="Manoli S."/>
            <person name="Batley J."/>
            <person name="Edwards D."/>
            <person name="Nelson M.N."/>
            <person name="Wang X."/>
            <person name="Paterson A.H."/>
            <person name="King G."/>
            <person name="Bancroft I."/>
            <person name="Chalhoub B."/>
            <person name="Sharpe A.G."/>
        </authorList>
    </citation>
    <scope>NUCLEOTIDE SEQUENCE</scope>
    <source>
        <strain evidence="2 3">cv. TO1000</strain>
    </source>
</reference>
<protein>
    <submittedName>
        <fullName evidence="2">Uncharacterized protein</fullName>
    </submittedName>
</protein>
<dbReference type="EnsemblPlants" id="Bo1g134980.1">
    <property type="protein sequence ID" value="Bo1g134980.1"/>
    <property type="gene ID" value="Bo1g134980"/>
</dbReference>
<proteinExistence type="predicted"/>
<dbReference type="STRING" id="109376.A0A0D3ADV9"/>
<dbReference type="Gramene" id="Bo1g134980.1">
    <property type="protein sequence ID" value="Bo1g134980.1"/>
    <property type="gene ID" value="Bo1g134980"/>
</dbReference>
<evidence type="ECO:0000313" key="3">
    <source>
        <dbReference type="Proteomes" id="UP000032141"/>
    </source>
</evidence>
<dbReference type="eggNOG" id="ENOG502RZQ5">
    <property type="taxonomic scope" value="Eukaryota"/>
</dbReference>
<sequence>MFGEPGSRLDLSSSAPGSSGQETVSETQYTQRVSGSPSSSVPSAPHVPSPMAHPTTSPPRTFSVCQAEKVYQSSTPTDQTELCDVTDTIKGYFSMPHPNWSKTPHYVRKTWFKIYAAKETGHFPSLVELYEKTHKNKAGVFLDGKSEQIYNDLVARVEDRQTQLTQQSADRLPVTLSTLEVDKIYKEVIPKKKRRTLGIGSVNDVPRVISCIFPLFYPFTHVFEYHMELLEIFGCIWSSKEVIKSDKAKSLQLLERPHHGDTQRSLGWCRFESDEQAGSDLLERQGEVAPTPGAASPRRHPEVARVVSI</sequence>
<feature type="compositionally biased region" description="Polar residues" evidence="1">
    <location>
        <begin position="10"/>
        <end position="35"/>
    </location>
</feature>
<dbReference type="Proteomes" id="UP000032141">
    <property type="component" value="Chromosome C1"/>
</dbReference>
<feature type="compositionally biased region" description="Low complexity" evidence="1">
    <location>
        <begin position="36"/>
        <end position="54"/>
    </location>
</feature>
<feature type="region of interest" description="Disordered" evidence="1">
    <location>
        <begin position="1"/>
        <end position="61"/>
    </location>
</feature>